<dbReference type="SUPFAM" id="SSF51905">
    <property type="entry name" value="FAD/NAD(P)-binding domain"/>
    <property type="match status" value="1"/>
</dbReference>
<keyword evidence="5" id="KW-1133">Transmembrane helix</keyword>
<dbReference type="InterPro" id="IPR051104">
    <property type="entry name" value="FAD_monoxygenase"/>
</dbReference>
<sequence>MGSIAPEDDSLRVAIIGGGIVGLVLAAGLARRQVNVRLFEQAQGFREVGAGIAFNATAIRSMELIDPGVIGALRLAGAVPLSAADEDDPNDYLRWIDGYNQRDPDNPYSQKFYYKACAGYRGFEGVRRDQFLEELVKLFPPGVIQCGKRLENIEQRGSDDKMLLSFRDGTTFEADAVIGCDGIKSSTREFVIGKDSPAGEPSYTHINSYRTLIPMDKAIGVLGEYKARIFHNHIGPRANLLHYPVAESTMVNVTAFVHDPDDWPAGKPTTLMGSRDDVRAAFRDWNPAVRDLVDLFPDQLHMWAVFDLWEYPLPFYNRGRVCLAGDAAHATSPHHGAGAGMGIEDALCLSVLMGEVLASTRRDRAARGAALTTAFDVYDKVRRTRSQWLVNSSRRMCDLHHQDDWANPAKWLKAETCFEEVKDRSHKIWYYDIAGMVMDTIETFGKAADGRVQDAVLAKDVSAKDVSAMDVSVKDVLAKDESINSLAINSLVAAVSEIRVDS</sequence>
<keyword evidence="5" id="KW-0472">Membrane</keyword>
<comment type="caution">
    <text evidence="7">The sequence shown here is derived from an EMBL/GenBank/DDBJ whole genome shotgun (WGS) entry which is preliminary data.</text>
</comment>
<dbReference type="InterPro" id="IPR002938">
    <property type="entry name" value="FAD-bd"/>
</dbReference>
<dbReference type="GeneID" id="85315613"/>
<protein>
    <recommendedName>
        <fullName evidence="6">FAD-binding domain-containing protein</fullName>
    </recommendedName>
</protein>
<dbReference type="PRINTS" id="PR00420">
    <property type="entry name" value="RNGMNOXGNASE"/>
</dbReference>
<evidence type="ECO:0000313" key="8">
    <source>
        <dbReference type="Proteomes" id="UP001244011"/>
    </source>
</evidence>
<dbReference type="EMBL" id="MU839006">
    <property type="protein sequence ID" value="KAK1768294.1"/>
    <property type="molecule type" value="Genomic_DNA"/>
</dbReference>
<feature type="domain" description="FAD-binding" evidence="6">
    <location>
        <begin position="12"/>
        <end position="189"/>
    </location>
</feature>
<evidence type="ECO:0000256" key="1">
    <source>
        <dbReference type="ARBA" id="ARBA00007992"/>
    </source>
</evidence>
<dbReference type="FunFam" id="3.50.50.60:FF:000153">
    <property type="entry name" value="Salicylate hydroxylase, putative"/>
    <property type="match status" value="1"/>
</dbReference>
<keyword evidence="5" id="KW-0812">Transmembrane</keyword>
<dbReference type="RefSeq" id="XP_060284507.1">
    <property type="nucleotide sequence ID" value="XM_060432426.1"/>
</dbReference>
<accession>A0AAJ0C1B4</accession>
<keyword evidence="2" id="KW-0285">Flavoprotein</keyword>
<keyword evidence="8" id="KW-1185">Reference proteome</keyword>
<evidence type="ECO:0000313" key="7">
    <source>
        <dbReference type="EMBL" id="KAK1768294.1"/>
    </source>
</evidence>
<dbReference type="GO" id="GO:0016491">
    <property type="term" value="F:oxidoreductase activity"/>
    <property type="evidence" value="ECO:0007669"/>
    <property type="project" value="UniProtKB-KW"/>
</dbReference>
<dbReference type="PANTHER" id="PTHR46720">
    <property type="entry name" value="HYDROXYLASE, PUTATIVE (AFU_ORTHOLOGUE AFUA_3G01460)-RELATED"/>
    <property type="match status" value="1"/>
</dbReference>
<reference evidence="7" key="1">
    <citation type="submission" date="2023-06" db="EMBL/GenBank/DDBJ databases">
        <title>Genome-scale phylogeny and comparative genomics of the fungal order Sordariales.</title>
        <authorList>
            <consortium name="Lawrence Berkeley National Laboratory"/>
            <person name="Hensen N."/>
            <person name="Bonometti L."/>
            <person name="Westerberg I."/>
            <person name="Brannstrom I.O."/>
            <person name="Guillou S."/>
            <person name="Cros-Aarteil S."/>
            <person name="Calhoun S."/>
            <person name="Haridas S."/>
            <person name="Kuo A."/>
            <person name="Mondo S."/>
            <person name="Pangilinan J."/>
            <person name="Riley R."/>
            <person name="Labutti K."/>
            <person name="Andreopoulos B."/>
            <person name="Lipzen A."/>
            <person name="Chen C."/>
            <person name="Yanf M."/>
            <person name="Daum C."/>
            <person name="Ng V."/>
            <person name="Clum A."/>
            <person name="Steindorff A."/>
            <person name="Ohm R."/>
            <person name="Martin F."/>
            <person name="Silar P."/>
            <person name="Natvig D."/>
            <person name="Lalanne C."/>
            <person name="Gautier V."/>
            <person name="Ament-Velasquez S.L."/>
            <person name="Kruys A."/>
            <person name="Hutchinson M.I."/>
            <person name="Powell A.J."/>
            <person name="Barry K."/>
            <person name="Miller A.N."/>
            <person name="Grigoriev I.V."/>
            <person name="Debuchy R."/>
            <person name="Gladieux P."/>
            <person name="Thoren M.H."/>
            <person name="Johannesson H."/>
        </authorList>
    </citation>
    <scope>NUCLEOTIDE SEQUENCE</scope>
    <source>
        <strain evidence="7">8032-3</strain>
    </source>
</reference>
<evidence type="ECO:0000256" key="5">
    <source>
        <dbReference type="SAM" id="Phobius"/>
    </source>
</evidence>
<evidence type="ECO:0000256" key="2">
    <source>
        <dbReference type="ARBA" id="ARBA00022630"/>
    </source>
</evidence>
<comment type="similarity">
    <text evidence="1">Belongs to the paxM FAD-dependent monooxygenase family.</text>
</comment>
<dbReference type="Gene3D" id="3.50.50.60">
    <property type="entry name" value="FAD/NAD(P)-binding domain"/>
    <property type="match status" value="1"/>
</dbReference>
<dbReference type="PANTHER" id="PTHR46720:SF3">
    <property type="entry name" value="FAD-BINDING DOMAIN-CONTAINING PROTEIN-RELATED"/>
    <property type="match status" value="1"/>
</dbReference>
<keyword evidence="3" id="KW-0274">FAD</keyword>
<dbReference type="AlphaFoldDB" id="A0AAJ0C1B4"/>
<dbReference type="InterPro" id="IPR036188">
    <property type="entry name" value="FAD/NAD-bd_sf"/>
</dbReference>
<dbReference type="GO" id="GO:0044550">
    <property type="term" value="P:secondary metabolite biosynthetic process"/>
    <property type="evidence" value="ECO:0007669"/>
    <property type="project" value="UniProtKB-ARBA"/>
</dbReference>
<keyword evidence="4" id="KW-0560">Oxidoreductase</keyword>
<evidence type="ECO:0000259" key="6">
    <source>
        <dbReference type="Pfam" id="PF01494"/>
    </source>
</evidence>
<evidence type="ECO:0000256" key="3">
    <source>
        <dbReference type="ARBA" id="ARBA00022827"/>
    </source>
</evidence>
<dbReference type="Pfam" id="PF01494">
    <property type="entry name" value="FAD_binding_3"/>
    <property type="match status" value="2"/>
</dbReference>
<name>A0AAJ0C1B4_9PEZI</name>
<evidence type="ECO:0000256" key="4">
    <source>
        <dbReference type="ARBA" id="ARBA00023002"/>
    </source>
</evidence>
<dbReference type="SUPFAM" id="SSF54373">
    <property type="entry name" value="FAD-linked reductases, C-terminal domain"/>
    <property type="match status" value="1"/>
</dbReference>
<gene>
    <name evidence="7" type="ORF">QBC33DRAFT_610763</name>
</gene>
<proteinExistence type="inferred from homology"/>
<feature type="transmembrane region" description="Helical" evidence="5">
    <location>
        <begin position="12"/>
        <end position="30"/>
    </location>
</feature>
<feature type="domain" description="FAD-binding" evidence="6">
    <location>
        <begin position="295"/>
        <end position="363"/>
    </location>
</feature>
<dbReference type="Proteomes" id="UP001244011">
    <property type="component" value="Unassembled WGS sequence"/>
</dbReference>
<organism evidence="7 8">
    <name type="scientific">Phialemonium atrogriseum</name>
    <dbReference type="NCBI Taxonomy" id="1093897"/>
    <lineage>
        <taxon>Eukaryota</taxon>
        <taxon>Fungi</taxon>
        <taxon>Dikarya</taxon>
        <taxon>Ascomycota</taxon>
        <taxon>Pezizomycotina</taxon>
        <taxon>Sordariomycetes</taxon>
        <taxon>Sordariomycetidae</taxon>
        <taxon>Cephalothecales</taxon>
        <taxon>Cephalothecaceae</taxon>
        <taxon>Phialemonium</taxon>
    </lineage>
</organism>
<dbReference type="GO" id="GO:0071949">
    <property type="term" value="F:FAD binding"/>
    <property type="evidence" value="ECO:0007669"/>
    <property type="project" value="InterPro"/>
</dbReference>